<evidence type="ECO:0000256" key="1">
    <source>
        <dbReference type="SAM" id="MobiDB-lite"/>
    </source>
</evidence>
<keyword evidence="4" id="KW-1185">Reference proteome</keyword>
<dbReference type="InterPro" id="IPR000210">
    <property type="entry name" value="BTB/POZ_dom"/>
</dbReference>
<dbReference type="GeneID" id="73329225"/>
<evidence type="ECO:0000259" key="2">
    <source>
        <dbReference type="Pfam" id="PF00651"/>
    </source>
</evidence>
<dbReference type="InterPro" id="IPR011333">
    <property type="entry name" value="SKP1/BTB/POZ_sf"/>
</dbReference>
<dbReference type="SUPFAM" id="SSF54695">
    <property type="entry name" value="POZ domain"/>
    <property type="match status" value="1"/>
</dbReference>
<dbReference type="Proteomes" id="UP001055115">
    <property type="component" value="Unassembled WGS sequence"/>
</dbReference>
<accession>A0AA37UQ72</accession>
<sequence>MSTSSENNTSSEGRKEIGGEQDSDLTSITDIAVDKGSLRRFVVCSKTLAQASHIFDAMLFGDFAEAQHHPNHSWVVRLPADSPEVMHIILTVAHDHLEDLPSTMSVTELVEPLVQADKYEMTHLLGRWLPKWFDQKMDVGACDDKRGLAWLAREIGAATVFKRLAVNLGYDCRLKWDAENGGWKRPFQ</sequence>
<feature type="compositionally biased region" description="Low complexity" evidence="1">
    <location>
        <begin position="1"/>
        <end position="11"/>
    </location>
</feature>
<feature type="region of interest" description="Disordered" evidence="1">
    <location>
        <begin position="1"/>
        <end position="22"/>
    </location>
</feature>
<feature type="domain" description="BTB" evidence="2">
    <location>
        <begin position="27"/>
        <end position="124"/>
    </location>
</feature>
<gene>
    <name evidence="3" type="ORF">ColSpa_08423</name>
</gene>
<comment type="caution">
    <text evidence="3">The sequence shown here is derived from an EMBL/GenBank/DDBJ whole genome shotgun (WGS) entry which is preliminary data.</text>
</comment>
<dbReference type="RefSeq" id="XP_049130592.1">
    <property type="nucleotide sequence ID" value="XM_049274635.1"/>
</dbReference>
<organism evidence="3 4">
    <name type="scientific">Colletotrichum spaethianum</name>
    <dbReference type="NCBI Taxonomy" id="700344"/>
    <lineage>
        <taxon>Eukaryota</taxon>
        <taxon>Fungi</taxon>
        <taxon>Dikarya</taxon>
        <taxon>Ascomycota</taxon>
        <taxon>Pezizomycotina</taxon>
        <taxon>Sordariomycetes</taxon>
        <taxon>Hypocreomycetidae</taxon>
        <taxon>Glomerellales</taxon>
        <taxon>Glomerellaceae</taxon>
        <taxon>Colletotrichum</taxon>
        <taxon>Colletotrichum spaethianum species complex</taxon>
    </lineage>
</organism>
<name>A0AA37UQ72_9PEZI</name>
<evidence type="ECO:0000313" key="4">
    <source>
        <dbReference type="Proteomes" id="UP001055115"/>
    </source>
</evidence>
<reference evidence="3 4" key="1">
    <citation type="submission" date="2022-03" db="EMBL/GenBank/DDBJ databases">
        <title>Genome data of Colletotrichum spp.</title>
        <authorList>
            <person name="Utami Y.D."/>
            <person name="Hiruma K."/>
        </authorList>
    </citation>
    <scope>NUCLEOTIDE SEQUENCE [LARGE SCALE GENOMIC DNA]</scope>
    <source>
        <strain evidence="3 4">MAFF 239500</strain>
    </source>
</reference>
<dbReference type="AlphaFoldDB" id="A0AA37UQ72"/>
<dbReference type="EMBL" id="BQXU01000022">
    <property type="protein sequence ID" value="GKT48242.1"/>
    <property type="molecule type" value="Genomic_DNA"/>
</dbReference>
<protein>
    <recommendedName>
        <fullName evidence="2">BTB domain-containing protein</fullName>
    </recommendedName>
</protein>
<dbReference type="Gene3D" id="3.30.710.10">
    <property type="entry name" value="Potassium Channel Kv1.1, Chain A"/>
    <property type="match status" value="1"/>
</dbReference>
<proteinExistence type="predicted"/>
<evidence type="ECO:0000313" key="3">
    <source>
        <dbReference type="EMBL" id="GKT48242.1"/>
    </source>
</evidence>
<dbReference type="Pfam" id="PF00651">
    <property type="entry name" value="BTB"/>
    <property type="match status" value="1"/>
</dbReference>